<dbReference type="AlphaFoldDB" id="A0A454A985"/>
<accession>A0A454A985</accession>
<dbReference type="EMBL" id="CP000247">
    <property type="protein sequence ID" value="ABG71765.1"/>
    <property type="molecule type" value="Genomic_DNA"/>
</dbReference>
<name>A0A454A985_ECOL5</name>
<evidence type="ECO:0000313" key="1">
    <source>
        <dbReference type="EMBL" id="ABG71765.1"/>
    </source>
</evidence>
<dbReference type="Proteomes" id="UP000009182">
    <property type="component" value="Chromosome"/>
</dbReference>
<organism evidence="1 2">
    <name type="scientific">Escherichia coli O6:K15:H31 (strain 536 / UPEC)</name>
    <dbReference type="NCBI Taxonomy" id="362663"/>
    <lineage>
        <taxon>Bacteria</taxon>
        <taxon>Pseudomonadati</taxon>
        <taxon>Pseudomonadota</taxon>
        <taxon>Gammaproteobacteria</taxon>
        <taxon>Enterobacterales</taxon>
        <taxon>Enterobacteriaceae</taxon>
        <taxon>Escherichia</taxon>
    </lineage>
</organism>
<evidence type="ECO:0000313" key="2">
    <source>
        <dbReference type="Proteomes" id="UP000009182"/>
    </source>
</evidence>
<sequence length="67" mass="7365">MDETFWCENLKETTCWVERTIQMVNYRLISLALTLMEIPGVGPVITTAAVSTMGESSAFCGLCWSGA</sequence>
<proteinExistence type="predicted"/>
<protein>
    <submittedName>
        <fullName evidence="1">Uncharacterized protein</fullName>
    </submittedName>
</protein>
<gene>
    <name evidence="1" type="ordered locus">ECP_3794</name>
</gene>
<dbReference type="KEGG" id="ecp:ECP_3794"/>
<reference evidence="1 2" key="1">
    <citation type="journal article" date="2006" name="Mol. Microbiol.">
        <title>Role of pathogenicity island-associated integrases in the genome plasticity of uropathogenic Escherichia coli strain 536.</title>
        <authorList>
            <person name="Hochhut B."/>
            <person name="Wilde C."/>
            <person name="Balling G."/>
            <person name="Middendorf B."/>
            <person name="Dobrindt U."/>
            <person name="Brzuszkiewicz E."/>
            <person name="Gottschalk G."/>
            <person name="Carniel E."/>
            <person name="Hacker J."/>
        </authorList>
    </citation>
    <scope>NUCLEOTIDE SEQUENCE [LARGE SCALE GENOMIC DNA]</scope>
    <source>
        <strain evidence="2">536 / UPEC</strain>
    </source>
</reference>